<evidence type="ECO:0000256" key="2">
    <source>
        <dbReference type="ARBA" id="ARBA00004856"/>
    </source>
</evidence>
<name>A0A6M4Y8J6_AERME</name>
<keyword evidence="5 13" id="KW-0479">Metal-binding</keyword>
<evidence type="ECO:0000256" key="4">
    <source>
        <dbReference type="ARBA" id="ARBA00022617"/>
    </source>
</evidence>
<feature type="compositionally biased region" description="Pro residues" evidence="14">
    <location>
        <begin position="42"/>
        <end position="59"/>
    </location>
</feature>
<evidence type="ECO:0000256" key="10">
    <source>
        <dbReference type="ARBA" id="ARBA00023004"/>
    </source>
</evidence>
<dbReference type="GO" id="GO:0046872">
    <property type="term" value="F:metal ion binding"/>
    <property type="evidence" value="ECO:0007669"/>
    <property type="project" value="UniProtKB-KW"/>
</dbReference>
<evidence type="ECO:0000256" key="8">
    <source>
        <dbReference type="ARBA" id="ARBA00022982"/>
    </source>
</evidence>
<reference evidence="16 17" key="1">
    <citation type="submission" date="2019-03" db="EMBL/GenBank/DDBJ databases">
        <title>Novel transposon Tn6433 accelerates the dissemination of tet(E) in Aeromonas from aerobic biofilm under oxytetracycline stress.</title>
        <authorList>
            <person name="Shi Y."/>
            <person name="Tian Z."/>
            <person name="Zhang Y."/>
            <person name="Zhang H."/>
            <person name="Yang M."/>
        </authorList>
    </citation>
    <scope>NUCLEOTIDE SEQUENCE [LARGE SCALE GENOMIC DNA]</scope>
    <source>
        <strain evidence="16 17">T0.1-19</strain>
    </source>
</reference>
<dbReference type="InterPro" id="IPR051395">
    <property type="entry name" value="Cytochrome_c_Peroxidase/MauG"/>
</dbReference>
<dbReference type="PANTHER" id="PTHR30600">
    <property type="entry name" value="CYTOCHROME C PEROXIDASE-RELATED"/>
    <property type="match status" value="1"/>
</dbReference>
<evidence type="ECO:0000256" key="6">
    <source>
        <dbReference type="ARBA" id="ARBA00022729"/>
    </source>
</evidence>
<protein>
    <recommendedName>
        <fullName evidence="12">Methylamine utilization protein MauG</fullName>
    </recommendedName>
</protein>
<evidence type="ECO:0000256" key="14">
    <source>
        <dbReference type="SAM" id="MobiDB-lite"/>
    </source>
</evidence>
<dbReference type="InterPro" id="IPR009056">
    <property type="entry name" value="Cyt_c-like_dom"/>
</dbReference>
<dbReference type="Pfam" id="PF03150">
    <property type="entry name" value="CCP_MauG"/>
    <property type="match status" value="1"/>
</dbReference>
<dbReference type="InterPro" id="IPR036909">
    <property type="entry name" value="Cyt_c-like_dom_sf"/>
</dbReference>
<evidence type="ECO:0000256" key="3">
    <source>
        <dbReference type="ARBA" id="ARBA00022448"/>
    </source>
</evidence>
<dbReference type="EMBL" id="CP038441">
    <property type="protein sequence ID" value="QJT20765.1"/>
    <property type="molecule type" value="Genomic_DNA"/>
</dbReference>
<keyword evidence="8" id="KW-0249">Electron transport</keyword>
<dbReference type="Gene3D" id="1.10.760.10">
    <property type="entry name" value="Cytochrome c-like domain"/>
    <property type="match status" value="2"/>
</dbReference>
<dbReference type="SUPFAM" id="SSF46626">
    <property type="entry name" value="Cytochrome c"/>
    <property type="match status" value="2"/>
</dbReference>
<keyword evidence="3" id="KW-0813">Transport</keyword>
<evidence type="ECO:0000256" key="1">
    <source>
        <dbReference type="ARBA" id="ARBA00004418"/>
    </source>
</evidence>
<keyword evidence="4 13" id="KW-0349">Heme</keyword>
<gene>
    <name evidence="16" type="ORF">E4184_04335</name>
</gene>
<dbReference type="AlphaFoldDB" id="A0A6M4Y8J6"/>
<evidence type="ECO:0000256" key="13">
    <source>
        <dbReference type="PROSITE-ProRule" id="PRU00433"/>
    </source>
</evidence>
<evidence type="ECO:0000256" key="5">
    <source>
        <dbReference type="ARBA" id="ARBA00022723"/>
    </source>
</evidence>
<evidence type="ECO:0000313" key="17">
    <source>
        <dbReference type="Proteomes" id="UP000501427"/>
    </source>
</evidence>
<dbReference type="FunFam" id="1.10.760.10:FF:000019">
    <property type="entry name" value="Di-heme cytochrome C peroxidase"/>
    <property type="match status" value="1"/>
</dbReference>
<evidence type="ECO:0000256" key="9">
    <source>
        <dbReference type="ARBA" id="ARBA00023002"/>
    </source>
</evidence>
<feature type="region of interest" description="Disordered" evidence="14">
    <location>
        <begin position="42"/>
        <end position="62"/>
    </location>
</feature>
<dbReference type="InterPro" id="IPR054604">
    <property type="entry name" value="SbsC_Big-like"/>
</dbReference>
<sequence length="1019" mass="111016">MKPIFLLASLLVLSACHDNRSEGQDPDVPVTPPVVTPPVVTPPVTPPVIPPPVTPPVTPPEQTHTRAELTLTIDIGERLASGATLSLRQRATGMETSAILSGQGNPTLTLPAGLLLAAPLELVGEQEGYILRASTARVADLAAGESRARRAAAPSLRLDEEETALFLLADRNGDAVLEMAEWGLTGEIRLQQQAEMQEYAALLRAQRLGAELNYPDSWQMLLALRDYSAARNWYSRSNGEAIQAARLQLYPASPVMPEEPETAELLRLDEQGRLLTRGAWHCLHDARAATGVKGSQFWLPGEGFAASAHVTRAALVPPSSCGQQPWRLPTLAEFERLLGSDKLGWRYPNTFTTPLPEWIWLQDGTGLARLYQPLTKAWRDEGEASLLWFALSPYPLRPSVTRSSDMPDLASLRAQYAGDPGQWPAAMVDEGVEWQELGPLPTMPFPADNPYRRAKVVLGQQLFFDKQLSRARDISCASCHDPQKGWSDGLSVSVGHLGQKGTRNAPTILNAGYSSSQFWDGRVATLEEQSLHPISNPVEMALDHDELLARLRATSDYPAAFAAAFGDETITLDRVAKAIATFERTIISSESPLERFVKGDEQAMSDKALWGMHLFRTEGRCMNCHSGPLLSQHKFESLGLTYYGRNLEDRGRFLQTRLKADMGLFKTPSLRDVAFTGPYMHNGVFPILAQRLGGSVQGVVAMYNFGVTKWSSGVGFPTGVDVHDPFFPKASDRLHALGLSNDELEAIGEFLRSASAEPRRTPATVAELGLSQVDDDEAVGAIPVELVVTPAQPRLEVGQSLSLQPGLRLSDGSETPLYEAVQWRSDQPELLRVDDSGVITALAVGSAGVQLSAGSRTLRVAVQVVDAQPDFGLGCHQPELAAGAHSFLCPLTRGEADRIGIDYDGSARDEDGDYNPFAIDYVVMSQGRAREYCQQLVARGHDDWRLPGADELASLFATYHQAGEEMTLLTEHGWPLYSRVWSSDAPNDEGEAPLLDLGYGEVMGDLPEEAHGAVCVRAR</sequence>
<accession>A0A6M4Y8J6</accession>
<keyword evidence="9" id="KW-0560">Oxidoreductase</keyword>
<evidence type="ECO:0000259" key="15">
    <source>
        <dbReference type="PROSITE" id="PS51007"/>
    </source>
</evidence>
<dbReference type="Pfam" id="PF22359">
    <property type="entry name" value="Big-like"/>
    <property type="match status" value="1"/>
</dbReference>
<evidence type="ECO:0000313" key="16">
    <source>
        <dbReference type="EMBL" id="QJT20765.1"/>
    </source>
</evidence>
<keyword evidence="10 13" id="KW-0408">Iron</keyword>
<dbReference type="Proteomes" id="UP000501427">
    <property type="component" value="Chromosome"/>
</dbReference>
<comment type="subcellular location">
    <subcellularLocation>
        <location evidence="1">Periplasm</location>
    </subcellularLocation>
</comment>
<evidence type="ECO:0000256" key="12">
    <source>
        <dbReference type="ARBA" id="ARBA00073576"/>
    </source>
</evidence>
<evidence type="ECO:0000256" key="11">
    <source>
        <dbReference type="ARBA" id="ARBA00058991"/>
    </source>
</evidence>
<dbReference type="RefSeq" id="WP_171275508.1">
    <property type="nucleotide sequence ID" value="NZ_CAWPJG010000001.1"/>
</dbReference>
<dbReference type="PANTHER" id="PTHR30600:SF10">
    <property type="entry name" value="BLL6722 PROTEIN"/>
    <property type="match status" value="1"/>
</dbReference>
<dbReference type="InterPro" id="IPR004852">
    <property type="entry name" value="Di-haem_cyt_c_peroxidsae"/>
</dbReference>
<keyword evidence="6" id="KW-0732">Signal</keyword>
<comment type="function">
    <text evidence="11">Involved in methylamine metabolism. Essential for the maturation of the beta subunit of MADH, presumably via a step in the biosynthesis of tryptophan tryptophylquinone (TTQ), the cofactor of MADH.</text>
</comment>
<dbReference type="PROSITE" id="PS51007">
    <property type="entry name" value="CYTC"/>
    <property type="match status" value="1"/>
</dbReference>
<dbReference type="GO" id="GO:0020037">
    <property type="term" value="F:heme binding"/>
    <property type="evidence" value="ECO:0007669"/>
    <property type="project" value="InterPro"/>
</dbReference>
<keyword evidence="7" id="KW-0574">Periplasm</keyword>
<comment type="pathway">
    <text evidence="2">One-carbon metabolism; methylamine degradation.</text>
</comment>
<feature type="domain" description="Cytochrome c" evidence="15">
    <location>
        <begin position="454"/>
        <end position="555"/>
    </location>
</feature>
<organism evidence="16 17">
    <name type="scientific">Aeromonas media</name>
    <dbReference type="NCBI Taxonomy" id="651"/>
    <lineage>
        <taxon>Bacteria</taxon>
        <taxon>Pseudomonadati</taxon>
        <taxon>Pseudomonadota</taxon>
        <taxon>Gammaproteobacteria</taxon>
        <taxon>Aeromonadales</taxon>
        <taxon>Aeromonadaceae</taxon>
        <taxon>Aeromonas</taxon>
    </lineage>
</organism>
<dbReference type="Gene3D" id="2.60.40.1080">
    <property type="match status" value="1"/>
</dbReference>
<dbReference type="PROSITE" id="PS51257">
    <property type="entry name" value="PROKAR_LIPOPROTEIN"/>
    <property type="match status" value="1"/>
</dbReference>
<dbReference type="GO" id="GO:0009055">
    <property type="term" value="F:electron transfer activity"/>
    <property type="evidence" value="ECO:0007669"/>
    <property type="project" value="InterPro"/>
</dbReference>
<dbReference type="GO" id="GO:0004130">
    <property type="term" value="F:cytochrome-c peroxidase activity"/>
    <property type="evidence" value="ECO:0007669"/>
    <property type="project" value="TreeGrafter"/>
</dbReference>
<proteinExistence type="predicted"/>
<dbReference type="GO" id="GO:0042597">
    <property type="term" value="C:periplasmic space"/>
    <property type="evidence" value="ECO:0007669"/>
    <property type="project" value="UniProtKB-SubCell"/>
</dbReference>
<evidence type="ECO:0000256" key="7">
    <source>
        <dbReference type="ARBA" id="ARBA00022764"/>
    </source>
</evidence>